<reference evidence="1" key="1">
    <citation type="journal article" date="2023" name="Mol. Phylogenet. Evol.">
        <title>Genome-scale phylogeny and comparative genomics of the fungal order Sordariales.</title>
        <authorList>
            <person name="Hensen N."/>
            <person name="Bonometti L."/>
            <person name="Westerberg I."/>
            <person name="Brannstrom I.O."/>
            <person name="Guillou S."/>
            <person name="Cros-Aarteil S."/>
            <person name="Calhoun S."/>
            <person name="Haridas S."/>
            <person name="Kuo A."/>
            <person name="Mondo S."/>
            <person name="Pangilinan J."/>
            <person name="Riley R."/>
            <person name="LaButti K."/>
            <person name="Andreopoulos B."/>
            <person name="Lipzen A."/>
            <person name="Chen C."/>
            <person name="Yan M."/>
            <person name="Daum C."/>
            <person name="Ng V."/>
            <person name="Clum A."/>
            <person name="Steindorff A."/>
            <person name="Ohm R.A."/>
            <person name="Martin F."/>
            <person name="Silar P."/>
            <person name="Natvig D.O."/>
            <person name="Lalanne C."/>
            <person name="Gautier V."/>
            <person name="Ament-Velasquez S.L."/>
            <person name="Kruys A."/>
            <person name="Hutchinson M.I."/>
            <person name="Powell A.J."/>
            <person name="Barry K."/>
            <person name="Miller A.N."/>
            <person name="Grigoriev I.V."/>
            <person name="Debuchy R."/>
            <person name="Gladieux P."/>
            <person name="Hiltunen Thoren M."/>
            <person name="Johannesson H."/>
        </authorList>
    </citation>
    <scope>NUCLEOTIDE SEQUENCE</scope>
    <source>
        <strain evidence="1">CBS 560.94</strain>
    </source>
</reference>
<gene>
    <name evidence="1" type="ORF">B0H65DRAFT_564921</name>
</gene>
<dbReference type="Proteomes" id="UP001278500">
    <property type="component" value="Unassembled WGS sequence"/>
</dbReference>
<organism evidence="1 2">
    <name type="scientific">Neurospora tetraspora</name>
    <dbReference type="NCBI Taxonomy" id="94610"/>
    <lineage>
        <taxon>Eukaryota</taxon>
        <taxon>Fungi</taxon>
        <taxon>Dikarya</taxon>
        <taxon>Ascomycota</taxon>
        <taxon>Pezizomycotina</taxon>
        <taxon>Sordariomycetes</taxon>
        <taxon>Sordariomycetidae</taxon>
        <taxon>Sordariales</taxon>
        <taxon>Sordariaceae</taxon>
        <taxon>Neurospora</taxon>
    </lineage>
</organism>
<sequence>MPAGPGRGSGGTALGTVVHWPTITVPLLCANLMPKRLPPSWSKHRPIDDSIITPSFSYYLFMMLSRTSFEAAPAPRSHVSAAHSLVQVRIYQPKATVRSLSTLQLFTSSIISSWALVISYGYPTKLALRGAVPSSHSLSNRTTTFYVSIELFKGATRVPLTVFIGAFNVISPSSLALASTDSVPSSVPSTVLPGLDRSPPGVLHDPWRWLAHGTDIVPAESGKGRLN</sequence>
<accession>A0AAE0MWV7</accession>
<comment type="caution">
    <text evidence="1">The sequence shown here is derived from an EMBL/GenBank/DDBJ whole genome shotgun (WGS) entry which is preliminary data.</text>
</comment>
<keyword evidence="2" id="KW-1185">Reference proteome</keyword>
<protein>
    <submittedName>
        <fullName evidence="1">Uncharacterized protein</fullName>
    </submittedName>
</protein>
<evidence type="ECO:0000313" key="1">
    <source>
        <dbReference type="EMBL" id="KAK3355924.1"/>
    </source>
</evidence>
<name>A0AAE0MWV7_9PEZI</name>
<dbReference type="AlphaFoldDB" id="A0AAE0MWV7"/>
<dbReference type="EMBL" id="JAUEPP010000001">
    <property type="protein sequence ID" value="KAK3355924.1"/>
    <property type="molecule type" value="Genomic_DNA"/>
</dbReference>
<reference evidence="1" key="2">
    <citation type="submission" date="2023-06" db="EMBL/GenBank/DDBJ databases">
        <authorList>
            <consortium name="Lawrence Berkeley National Laboratory"/>
            <person name="Haridas S."/>
            <person name="Hensen N."/>
            <person name="Bonometti L."/>
            <person name="Westerberg I."/>
            <person name="Brannstrom I.O."/>
            <person name="Guillou S."/>
            <person name="Cros-Aarteil S."/>
            <person name="Calhoun S."/>
            <person name="Kuo A."/>
            <person name="Mondo S."/>
            <person name="Pangilinan J."/>
            <person name="Riley R."/>
            <person name="Labutti K."/>
            <person name="Andreopoulos B."/>
            <person name="Lipzen A."/>
            <person name="Chen C."/>
            <person name="Yanf M."/>
            <person name="Daum C."/>
            <person name="Ng V."/>
            <person name="Clum A."/>
            <person name="Steindorff A."/>
            <person name="Ohm R."/>
            <person name="Martin F."/>
            <person name="Silar P."/>
            <person name="Natvig D."/>
            <person name="Lalanne C."/>
            <person name="Gautier V."/>
            <person name="Ament-Velasquez S.L."/>
            <person name="Kruys A."/>
            <person name="Hutchinson M.I."/>
            <person name="Powell A.J."/>
            <person name="Barry K."/>
            <person name="Miller A.N."/>
            <person name="Grigoriev I.V."/>
            <person name="Debuchy R."/>
            <person name="Gladieux P."/>
            <person name="Thoren M.H."/>
            <person name="Johannesson H."/>
        </authorList>
    </citation>
    <scope>NUCLEOTIDE SEQUENCE</scope>
    <source>
        <strain evidence="1">CBS 560.94</strain>
    </source>
</reference>
<dbReference type="RefSeq" id="XP_062687302.1">
    <property type="nucleotide sequence ID" value="XM_062830269.1"/>
</dbReference>
<proteinExistence type="predicted"/>
<dbReference type="GeneID" id="87867423"/>
<evidence type="ECO:0000313" key="2">
    <source>
        <dbReference type="Proteomes" id="UP001278500"/>
    </source>
</evidence>